<keyword evidence="2" id="KW-1185">Reference proteome</keyword>
<organism evidence="1 2">
    <name type="scientific">Cladophialophora chaetospira</name>
    <dbReference type="NCBI Taxonomy" id="386627"/>
    <lineage>
        <taxon>Eukaryota</taxon>
        <taxon>Fungi</taxon>
        <taxon>Dikarya</taxon>
        <taxon>Ascomycota</taxon>
        <taxon>Pezizomycotina</taxon>
        <taxon>Eurotiomycetes</taxon>
        <taxon>Chaetothyriomycetidae</taxon>
        <taxon>Chaetothyriales</taxon>
        <taxon>Herpotrichiellaceae</taxon>
        <taxon>Cladophialophora</taxon>
    </lineage>
</organism>
<reference evidence="1" key="1">
    <citation type="submission" date="2022-10" db="EMBL/GenBank/DDBJ databases">
        <title>Culturing micro-colonial fungi from biological soil crusts in the Mojave desert and describing Neophaeococcomyces mojavensis, and introducing the new genera and species Taxawa tesnikishii.</title>
        <authorList>
            <person name="Kurbessoian T."/>
            <person name="Stajich J.E."/>
        </authorList>
    </citation>
    <scope>NUCLEOTIDE SEQUENCE</scope>
    <source>
        <strain evidence="1">TK_41</strain>
    </source>
</reference>
<evidence type="ECO:0000313" key="1">
    <source>
        <dbReference type="EMBL" id="KAJ9617219.1"/>
    </source>
</evidence>
<name>A0AA38XQH8_9EURO</name>
<evidence type="ECO:0000313" key="2">
    <source>
        <dbReference type="Proteomes" id="UP001172673"/>
    </source>
</evidence>
<dbReference type="Proteomes" id="UP001172673">
    <property type="component" value="Unassembled WGS sequence"/>
</dbReference>
<comment type="caution">
    <text evidence="1">The sequence shown here is derived from an EMBL/GenBank/DDBJ whole genome shotgun (WGS) entry which is preliminary data.</text>
</comment>
<sequence>MDSNLTQSIPGLSLLPIAIRPSKSLPKTWSAFPAEIKAKILFQLDQRSDLKACRLADKKTSGEATRLLFQTLQVSPSWSSVTRLSKIAHVPLLASCVQALEFHKYAMKHVAFEDAIQHGRLADRIRSLAPIDAALLVLRLSAEHKNELCAQHEFEHKAKGITELERLIPKFPRLDSMTVSENYELDGGGFSAHKLVGKTSDLFLRTGMSIMDPYDWTLHFFNLMSRDCKPKRLRFSSVNFWTIDAVIRSFRMGFLDKVIHFKLTLELFSLVFHINGNTKSSLESLKRFMCSLGGSLPAVEELWLGFDKLPIFPTVNTGTPIIPHLMPFDTAHLGVSDNLSSQTFNNLKTVTLDNLYIQTGSLLAFVDRHTQTLKSLTLRNVALGPMYHGWPGITRSKNIMPLVIQVIMRLRDKLHLESFTLEGDLHDTLGNVLKVCKRGRGSLLYEVEQYVCHRGEFPFVFLAPYLSHIKQGMIRYDNDKAAWCRNIRGAVLHITTETDESWMFPALAVVPTLQG</sequence>
<dbReference type="EMBL" id="JAPDRK010000001">
    <property type="protein sequence ID" value="KAJ9617219.1"/>
    <property type="molecule type" value="Genomic_DNA"/>
</dbReference>
<accession>A0AA38XQH8</accession>
<gene>
    <name evidence="1" type="ORF">H2200_000940</name>
</gene>
<dbReference type="AlphaFoldDB" id="A0AA38XQH8"/>
<protein>
    <submittedName>
        <fullName evidence="1">Uncharacterized protein</fullName>
    </submittedName>
</protein>
<proteinExistence type="predicted"/>